<name>A0A4U1JH17_9BACT</name>
<reference evidence="1 2" key="1">
    <citation type="submission" date="2019-04" db="EMBL/GenBank/DDBJ databases">
        <authorList>
            <person name="Li Y."/>
            <person name="Wang J."/>
        </authorList>
    </citation>
    <scope>NUCLEOTIDE SEQUENCE [LARGE SCALE GENOMIC DNA]</scope>
    <source>
        <strain evidence="1 2">DSM 14668</strain>
    </source>
</reference>
<dbReference type="Pfam" id="PF05488">
    <property type="entry name" value="PAAR_motif"/>
    <property type="match status" value="1"/>
</dbReference>
<comment type="caution">
    <text evidence="1">The sequence shown here is derived from an EMBL/GenBank/DDBJ whole genome shotgun (WGS) entry which is preliminary data.</text>
</comment>
<sequence>MPLAARIDDELTCEVHGAGIITEGCPTVIIGFQPAARVEDEILCQEVPSEIAKGCETVFIGGMPAARVDDVAVDGAVISTGFATVNIGTTPQIQVLLLAAALGLPFCEECEPSSLAGPSGEP</sequence>
<evidence type="ECO:0000313" key="2">
    <source>
        <dbReference type="Proteomes" id="UP000309215"/>
    </source>
</evidence>
<gene>
    <name evidence="1" type="ORF">E8A74_10310</name>
</gene>
<dbReference type="Gene3D" id="2.60.200.60">
    <property type="match status" value="2"/>
</dbReference>
<organism evidence="1 2">
    <name type="scientific">Polyangium fumosum</name>
    <dbReference type="NCBI Taxonomy" id="889272"/>
    <lineage>
        <taxon>Bacteria</taxon>
        <taxon>Pseudomonadati</taxon>
        <taxon>Myxococcota</taxon>
        <taxon>Polyangia</taxon>
        <taxon>Polyangiales</taxon>
        <taxon>Polyangiaceae</taxon>
        <taxon>Polyangium</taxon>
    </lineage>
</organism>
<protein>
    <submittedName>
        <fullName evidence="1">Type VI secretion protein</fullName>
    </submittedName>
</protein>
<accession>A0A4U1JH17</accession>
<dbReference type="Proteomes" id="UP000309215">
    <property type="component" value="Unassembled WGS sequence"/>
</dbReference>
<dbReference type="InterPro" id="IPR008727">
    <property type="entry name" value="PAAR_motif"/>
</dbReference>
<dbReference type="AlphaFoldDB" id="A0A4U1JH17"/>
<dbReference type="EMBL" id="SSMQ01000008">
    <property type="protein sequence ID" value="TKD09990.1"/>
    <property type="molecule type" value="Genomic_DNA"/>
</dbReference>
<dbReference type="OrthoDB" id="9807902at2"/>
<evidence type="ECO:0000313" key="1">
    <source>
        <dbReference type="EMBL" id="TKD09990.1"/>
    </source>
</evidence>
<proteinExistence type="predicted"/>
<keyword evidence="2" id="KW-1185">Reference proteome</keyword>
<dbReference type="RefSeq" id="WP_136928789.1">
    <property type="nucleotide sequence ID" value="NZ_SSMQ01000008.1"/>
</dbReference>